<comment type="caution">
    <text evidence="3">The sequence shown here is derived from an EMBL/GenBank/DDBJ whole genome shotgun (WGS) entry which is preliminary data.</text>
</comment>
<dbReference type="SUPFAM" id="SSF51735">
    <property type="entry name" value="NAD(P)-binding Rossmann-fold domains"/>
    <property type="match status" value="1"/>
</dbReference>
<keyword evidence="4" id="KW-1185">Reference proteome</keyword>
<protein>
    <submittedName>
        <fullName evidence="3">Uncharacterized protein</fullName>
    </submittedName>
</protein>
<dbReference type="Proteomes" id="UP000243519">
    <property type="component" value="Unassembled WGS sequence"/>
</dbReference>
<gene>
    <name evidence="3" type="ORF">A7D00_7134</name>
</gene>
<evidence type="ECO:0000313" key="3">
    <source>
        <dbReference type="EMBL" id="OAL68879.1"/>
    </source>
</evidence>
<keyword evidence="2" id="KW-0560">Oxidoreductase</keyword>
<dbReference type="Gene3D" id="3.40.50.720">
    <property type="entry name" value="NAD(P)-binding Rossmann-like Domain"/>
    <property type="match status" value="1"/>
</dbReference>
<reference evidence="3 4" key="1">
    <citation type="submission" date="2016-05" db="EMBL/GenBank/DDBJ databases">
        <title>Genome sequencing of Trichophyton violaceum CMCC(F)T3l isolated from hair.</title>
        <authorList>
            <person name="Zhan P."/>
            <person name="Tao Y."/>
            <person name="Liu W."/>
        </authorList>
    </citation>
    <scope>NUCLEOTIDE SEQUENCE [LARGE SCALE GENOMIC DNA]</scope>
    <source>
        <strain evidence="4">CMCC(F)T3l</strain>
    </source>
</reference>
<dbReference type="EMBL" id="LHPN01000020">
    <property type="protein sequence ID" value="OAL68879.1"/>
    <property type="molecule type" value="Genomic_DNA"/>
</dbReference>
<proteinExistence type="inferred from homology"/>
<dbReference type="InterPro" id="IPR002347">
    <property type="entry name" value="SDR_fam"/>
</dbReference>
<dbReference type="PANTHER" id="PTHR43669">
    <property type="entry name" value="5-KETO-D-GLUCONATE 5-REDUCTASE"/>
    <property type="match status" value="1"/>
</dbReference>
<sequence length="145" mass="15865">MAENQKFATYPSLADRVVVLTGGAMGIGAYIVEQLALQGSRVIFLDIVDGAARNLVQKVTDLGVPHTLIFYHCDVTDIEGGIKPIAAKILACFPIIDAVINNAAHNLRQLTMDITVEAWDQFIAVNLRHYFFLTQALLRGLLAVK</sequence>
<evidence type="ECO:0000313" key="4">
    <source>
        <dbReference type="Proteomes" id="UP000243519"/>
    </source>
</evidence>
<dbReference type="AlphaFoldDB" id="A0A178F950"/>
<dbReference type="PANTHER" id="PTHR43669:SF14">
    <property type="entry name" value="OXIDOREDUCTASE"/>
    <property type="match status" value="1"/>
</dbReference>
<name>A0A178F950_TRIVO</name>
<comment type="similarity">
    <text evidence="1">Belongs to the short-chain dehydrogenases/reductases (SDR) family.</text>
</comment>
<dbReference type="InterPro" id="IPR036291">
    <property type="entry name" value="NAD(P)-bd_dom_sf"/>
</dbReference>
<organism evidence="3 4">
    <name type="scientific">Trichophyton violaceum</name>
    <dbReference type="NCBI Taxonomy" id="34388"/>
    <lineage>
        <taxon>Eukaryota</taxon>
        <taxon>Fungi</taxon>
        <taxon>Dikarya</taxon>
        <taxon>Ascomycota</taxon>
        <taxon>Pezizomycotina</taxon>
        <taxon>Eurotiomycetes</taxon>
        <taxon>Eurotiomycetidae</taxon>
        <taxon>Onygenales</taxon>
        <taxon>Arthrodermataceae</taxon>
        <taxon>Trichophyton</taxon>
    </lineage>
</organism>
<accession>A0A178F950</accession>
<evidence type="ECO:0000256" key="2">
    <source>
        <dbReference type="ARBA" id="ARBA00023002"/>
    </source>
</evidence>
<dbReference type="GO" id="GO:0016491">
    <property type="term" value="F:oxidoreductase activity"/>
    <property type="evidence" value="ECO:0007669"/>
    <property type="project" value="UniProtKB-KW"/>
</dbReference>
<evidence type="ECO:0000256" key="1">
    <source>
        <dbReference type="ARBA" id="ARBA00006484"/>
    </source>
</evidence>
<dbReference type="Pfam" id="PF00106">
    <property type="entry name" value="adh_short"/>
    <property type="match status" value="1"/>
</dbReference>